<keyword evidence="2" id="KW-1185">Reference proteome</keyword>
<accession>A0A1M5NCI2</accession>
<name>A0A1M5NCI2_9FLAO</name>
<organism evidence="1 2">
    <name type="scientific">Flavobacterium micromati</name>
    <dbReference type="NCBI Taxonomy" id="229205"/>
    <lineage>
        <taxon>Bacteria</taxon>
        <taxon>Pseudomonadati</taxon>
        <taxon>Bacteroidota</taxon>
        <taxon>Flavobacteriia</taxon>
        <taxon>Flavobacteriales</taxon>
        <taxon>Flavobacteriaceae</taxon>
        <taxon>Flavobacterium</taxon>
    </lineage>
</organism>
<reference evidence="2" key="1">
    <citation type="submission" date="2016-11" db="EMBL/GenBank/DDBJ databases">
        <authorList>
            <person name="Varghese N."/>
            <person name="Submissions S."/>
        </authorList>
    </citation>
    <scope>NUCLEOTIDE SEQUENCE [LARGE SCALE GENOMIC DNA]</scope>
    <source>
        <strain evidence="2">DSM 17659</strain>
    </source>
</reference>
<protein>
    <submittedName>
        <fullName evidence="1">Uncharacterized protein</fullName>
    </submittedName>
</protein>
<sequence>MDSIKMDRNVVFIFSFEEADDHVTFYSDKTPLEKLNYACFIINSIFNVTPLEKVHRNITFARKHVK</sequence>
<evidence type="ECO:0000313" key="1">
    <source>
        <dbReference type="EMBL" id="SHG87165.1"/>
    </source>
</evidence>
<dbReference type="EMBL" id="FQWF01000011">
    <property type="protein sequence ID" value="SHG87165.1"/>
    <property type="molecule type" value="Genomic_DNA"/>
</dbReference>
<dbReference type="STRING" id="229205.SAMN05444372_11112"/>
<proteinExistence type="predicted"/>
<gene>
    <name evidence="1" type="ORF">SAMN05444372_11112</name>
</gene>
<dbReference type="Proteomes" id="UP000184020">
    <property type="component" value="Unassembled WGS sequence"/>
</dbReference>
<dbReference type="AlphaFoldDB" id="A0A1M5NCI2"/>
<evidence type="ECO:0000313" key="2">
    <source>
        <dbReference type="Proteomes" id="UP000184020"/>
    </source>
</evidence>